<feature type="region of interest" description="Disordered" evidence="1">
    <location>
        <begin position="29"/>
        <end position="58"/>
    </location>
</feature>
<accession>A0A919RKL0</accession>
<dbReference type="EMBL" id="BOOW01000036">
    <property type="protein sequence ID" value="GII95503.1"/>
    <property type="molecule type" value="Genomic_DNA"/>
</dbReference>
<gene>
    <name evidence="2" type="ORF">Ssi02_57340</name>
</gene>
<name>A0A919RKL0_9ACTN</name>
<dbReference type="AlphaFoldDB" id="A0A919RKL0"/>
<keyword evidence="3" id="KW-1185">Reference proteome</keyword>
<evidence type="ECO:0000313" key="3">
    <source>
        <dbReference type="Proteomes" id="UP000606172"/>
    </source>
</evidence>
<evidence type="ECO:0000313" key="2">
    <source>
        <dbReference type="EMBL" id="GII95503.1"/>
    </source>
</evidence>
<organism evidence="2 3">
    <name type="scientific">Sinosporangium siamense</name>
    <dbReference type="NCBI Taxonomy" id="1367973"/>
    <lineage>
        <taxon>Bacteria</taxon>
        <taxon>Bacillati</taxon>
        <taxon>Actinomycetota</taxon>
        <taxon>Actinomycetes</taxon>
        <taxon>Streptosporangiales</taxon>
        <taxon>Streptosporangiaceae</taxon>
        <taxon>Sinosporangium</taxon>
    </lineage>
</organism>
<proteinExistence type="predicted"/>
<comment type="caution">
    <text evidence="2">The sequence shown here is derived from an EMBL/GenBank/DDBJ whole genome shotgun (WGS) entry which is preliminary data.</text>
</comment>
<dbReference type="Proteomes" id="UP000606172">
    <property type="component" value="Unassembled WGS sequence"/>
</dbReference>
<evidence type="ECO:0000256" key="1">
    <source>
        <dbReference type="SAM" id="MobiDB-lite"/>
    </source>
</evidence>
<reference evidence="2" key="1">
    <citation type="submission" date="2021-01" db="EMBL/GenBank/DDBJ databases">
        <title>Whole genome shotgun sequence of Sinosporangium siamense NBRC 109515.</title>
        <authorList>
            <person name="Komaki H."/>
            <person name="Tamura T."/>
        </authorList>
    </citation>
    <scope>NUCLEOTIDE SEQUENCE</scope>
    <source>
        <strain evidence="2">NBRC 109515</strain>
    </source>
</reference>
<protein>
    <submittedName>
        <fullName evidence="2">Uncharacterized protein</fullName>
    </submittedName>
</protein>
<sequence length="92" mass="9969">MSYENLRHAVSHPFQGRCPRRMVTNNVLRRGGGERPRKGSRGAAAGPAGCGFDASRGSPKAVTHLVTRPWIRKWTPHTANVGVARTQPAVSL</sequence>